<dbReference type="GO" id="GO:0004140">
    <property type="term" value="F:dephospho-CoA kinase activity"/>
    <property type="evidence" value="ECO:0007669"/>
    <property type="project" value="InterPro"/>
</dbReference>
<dbReference type="Pfam" id="PF01121">
    <property type="entry name" value="CoaE"/>
    <property type="match status" value="1"/>
</dbReference>
<organism evidence="5">
    <name type="scientific">Candidatus Tenderia electrophaga</name>
    <dbReference type="NCBI Taxonomy" id="1748243"/>
    <lineage>
        <taxon>Bacteria</taxon>
        <taxon>Pseudomonadati</taxon>
        <taxon>Pseudomonadota</taxon>
        <taxon>Gammaproteobacteria</taxon>
        <taxon>Candidatus Tenderiales</taxon>
        <taxon>Candidatus Tenderiaceae</taxon>
        <taxon>Candidatus Tenderia</taxon>
    </lineage>
</organism>
<dbReference type="AlphaFoldDB" id="A0A832J3N0"/>
<evidence type="ECO:0000256" key="1">
    <source>
        <dbReference type="ARBA" id="ARBA00009018"/>
    </source>
</evidence>
<dbReference type="Proteomes" id="UP000885832">
    <property type="component" value="Unassembled WGS sequence"/>
</dbReference>
<comment type="similarity">
    <text evidence="1">Belongs to the CoaE family.</text>
</comment>
<keyword evidence="5" id="KW-0808">Transferase</keyword>
<keyword evidence="5" id="KW-0418">Kinase</keyword>
<dbReference type="EMBL" id="DRNF01000154">
    <property type="protein sequence ID" value="HHJ80469.1"/>
    <property type="molecule type" value="Genomic_DNA"/>
</dbReference>
<evidence type="ECO:0000256" key="2">
    <source>
        <dbReference type="ARBA" id="ARBA00022741"/>
    </source>
</evidence>
<dbReference type="GO" id="GO:0015937">
    <property type="term" value="P:coenzyme A biosynthetic process"/>
    <property type="evidence" value="ECO:0007669"/>
    <property type="project" value="UniProtKB-KW"/>
</dbReference>
<evidence type="ECO:0000256" key="3">
    <source>
        <dbReference type="ARBA" id="ARBA00022840"/>
    </source>
</evidence>
<keyword evidence="3" id="KW-0067">ATP-binding</keyword>
<dbReference type="SUPFAM" id="SSF52540">
    <property type="entry name" value="P-loop containing nucleoside triphosphate hydrolases"/>
    <property type="match status" value="1"/>
</dbReference>
<reference evidence="5" key="1">
    <citation type="journal article" date="2020" name="mSystems">
        <title>Genome- and Community-Level Interaction Insights into Carbon Utilization and Element Cycling Functions of Hydrothermarchaeota in Hydrothermal Sediment.</title>
        <authorList>
            <person name="Zhou Z."/>
            <person name="Liu Y."/>
            <person name="Xu W."/>
            <person name="Pan J."/>
            <person name="Luo Z.H."/>
            <person name="Li M."/>
        </authorList>
    </citation>
    <scope>NUCLEOTIDE SEQUENCE [LARGE SCALE GENOMIC DNA]</scope>
    <source>
        <strain evidence="5">HyVt-505</strain>
    </source>
</reference>
<sequence>TYCIFAIPLLIEARQTDLVHRILVVDAPEALRRQRIRRRDALDDKQINAIFAAQLPNDERLKHADDIIHNNSDLNQLRTQVIDLNRRYTEIAKRQGD</sequence>
<keyword evidence="4" id="KW-0173">Coenzyme A biosynthesis</keyword>
<keyword evidence="2" id="KW-0547">Nucleotide-binding</keyword>
<name>A0A832J3N0_9GAMM</name>
<dbReference type="InterPro" id="IPR001977">
    <property type="entry name" value="Depp_CoAkinase"/>
</dbReference>
<dbReference type="InterPro" id="IPR027417">
    <property type="entry name" value="P-loop_NTPase"/>
</dbReference>
<gene>
    <name evidence="5" type="ORF">ENJ65_02425</name>
</gene>
<proteinExistence type="inferred from homology"/>
<accession>A0A832J3N0</accession>
<dbReference type="GO" id="GO:0005524">
    <property type="term" value="F:ATP binding"/>
    <property type="evidence" value="ECO:0007669"/>
    <property type="project" value="UniProtKB-KW"/>
</dbReference>
<dbReference type="PROSITE" id="PS51219">
    <property type="entry name" value="DPCK"/>
    <property type="match status" value="1"/>
</dbReference>
<protein>
    <submittedName>
        <fullName evidence="5">Dephospho-CoA kinase</fullName>
    </submittedName>
</protein>
<evidence type="ECO:0000256" key="4">
    <source>
        <dbReference type="ARBA" id="ARBA00022993"/>
    </source>
</evidence>
<evidence type="ECO:0000313" key="5">
    <source>
        <dbReference type="EMBL" id="HHJ80469.1"/>
    </source>
</evidence>
<comment type="caution">
    <text evidence="5">The sequence shown here is derived from an EMBL/GenBank/DDBJ whole genome shotgun (WGS) entry which is preliminary data.</text>
</comment>
<dbReference type="Gene3D" id="3.40.50.300">
    <property type="entry name" value="P-loop containing nucleotide triphosphate hydrolases"/>
    <property type="match status" value="1"/>
</dbReference>
<feature type="non-terminal residue" evidence="5">
    <location>
        <position position="1"/>
    </location>
</feature>